<dbReference type="RefSeq" id="WP_189629629.1">
    <property type="nucleotide sequence ID" value="NZ_BNAG01000002.1"/>
</dbReference>
<dbReference type="Proteomes" id="UP000658258">
    <property type="component" value="Unassembled WGS sequence"/>
</dbReference>
<proteinExistence type="predicted"/>
<evidence type="ECO:0000313" key="2">
    <source>
        <dbReference type="EMBL" id="GHE61168.1"/>
    </source>
</evidence>
<dbReference type="Pfam" id="PF01963">
    <property type="entry name" value="TraB_PrgY_gumN"/>
    <property type="match status" value="1"/>
</dbReference>
<comment type="caution">
    <text evidence="2">The sequence shown here is derived from an EMBL/GenBank/DDBJ whole genome shotgun (WGS) entry which is preliminary data.</text>
</comment>
<dbReference type="PANTHER" id="PTHR40590:SF1">
    <property type="entry name" value="CYTOPLASMIC PROTEIN"/>
    <property type="match status" value="1"/>
</dbReference>
<reference evidence="3" key="1">
    <citation type="journal article" date="2019" name="Int. J. Syst. Evol. Microbiol.">
        <title>The Global Catalogue of Microorganisms (GCM) 10K type strain sequencing project: providing services to taxonomists for standard genome sequencing and annotation.</title>
        <authorList>
            <consortium name="The Broad Institute Genomics Platform"/>
            <consortium name="The Broad Institute Genome Sequencing Center for Infectious Disease"/>
            <person name="Wu L."/>
            <person name="Ma J."/>
        </authorList>
    </citation>
    <scope>NUCLEOTIDE SEQUENCE [LARGE SCALE GENOMIC DNA]</scope>
    <source>
        <strain evidence="3">CGMCC 1.15111</strain>
    </source>
</reference>
<feature type="signal peptide" evidence="1">
    <location>
        <begin position="1"/>
        <end position="19"/>
    </location>
</feature>
<keyword evidence="3" id="KW-1185">Reference proteome</keyword>
<organism evidence="2 3">
    <name type="scientific">Roseivirga thermotolerans</name>
    <dbReference type="NCBI Taxonomy" id="1758176"/>
    <lineage>
        <taxon>Bacteria</taxon>
        <taxon>Pseudomonadati</taxon>
        <taxon>Bacteroidota</taxon>
        <taxon>Cytophagia</taxon>
        <taxon>Cytophagales</taxon>
        <taxon>Roseivirgaceae</taxon>
        <taxon>Roseivirga</taxon>
    </lineage>
</organism>
<protein>
    <submittedName>
        <fullName evidence="2">GumN protein</fullName>
    </submittedName>
</protein>
<dbReference type="InterPro" id="IPR002816">
    <property type="entry name" value="TraB/PrgY/GumN_fam"/>
</dbReference>
<feature type="chain" id="PRO_5045238517" evidence="1">
    <location>
        <begin position="20"/>
        <end position="285"/>
    </location>
</feature>
<evidence type="ECO:0000256" key="1">
    <source>
        <dbReference type="SAM" id="SignalP"/>
    </source>
</evidence>
<name>A0ABQ3I5X8_9BACT</name>
<dbReference type="EMBL" id="BNAG01000002">
    <property type="protein sequence ID" value="GHE61168.1"/>
    <property type="molecule type" value="Genomic_DNA"/>
</dbReference>
<dbReference type="CDD" id="cd14789">
    <property type="entry name" value="Tiki"/>
    <property type="match status" value="1"/>
</dbReference>
<dbReference type="PANTHER" id="PTHR40590">
    <property type="entry name" value="CYTOPLASMIC PROTEIN-RELATED"/>
    <property type="match status" value="1"/>
</dbReference>
<keyword evidence="1" id="KW-0732">Signal</keyword>
<gene>
    <name evidence="2" type="ORF">GCM10011340_15150</name>
</gene>
<evidence type="ECO:0000313" key="3">
    <source>
        <dbReference type="Proteomes" id="UP000658258"/>
    </source>
</evidence>
<accession>A0ABQ3I5X8</accession>
<sequence length="285" mass="32502">MKQLFTLFLLFFVLTKAQAQTSVWRVSSGENEIYLAGSIHLLKESDYPLPKEFDIAFNKSKKVVFETDIDKLNDPQIAQVLLSKAMIPDNETLKDVLSEEVYKKLEQECSKLSIPLASLSRFKPSMVIVTMSGIKLQQMGVTADGVDQHFHKKAKEHEKTLGFLETVEEQLDILTSMGEGNEDSFVNYSLEDMDDMESAMDEMTKNWRNGSSDLMITQLTEMKNEYPDIYKSIMVDRNNNWMPQIEGFINDEVIEFVIVGALHLHGPDGLLNMLKAKGYKVEQLQ</sequence>
<dbReference type="InterPro" id="IPR047111">
    <property type="entry name" value="YbaP-like"/>
</dbReference>